<dbReference type="AlphaFoldDB" id="A0AAW6RM86"/>
<dbReference type="Proteomes" id="UP001237156">
    <property type="component" value="Unassembled WGS sequence"/>
</dbReference>
<accession>A0AAW6RM86</accession>
<protein>
    <submittedName>
        <fullName evidence="1">Uncharacterized protein</fullName>
    </submittedName>
</protein>
<organism evidence="1 2">
    <name type="scientific">Ottowia cancrivicina</name>
    <dbReference type="NCBI Taxonomy" id="3040346"/>
    <lineage>
        <taxon>Bacteria</taxon>
        <taxon>Pseudomonadati</taxon>
        <taxon>Pseudomonadota</taxon>
        <taxon>Betaproteobacteria</taxon>
        <taxon>Burkholderiales</taxon>
        <taxon>Comamonadaceae</taxon>
        <taxon>Ottowia</taxon>
    </lineage>
</organism>
<evidence type="ECO:0000313" key="1">
    <source>
        <dbReference type="EMBL" id="MDG9699952.1"/>
    </source>
</evidence>
<comment type="caution">
    <text evidence="1">The sequence shown here is derived from an EMBL/GenBank/DDBJ whole genome shotgun (WGS) entry which is preliminary data.</text>
</comment>
<keyword evidence="2" id="KW-1185">Reference proteome</keyword>
<proteinExistence type="predicted"/>
<sequence length="59" mass="6597">MHGLPVWLMRHEEMGACVFGDGLNGKSFFPEEAAFIFMAGKRKGIFQACAFCRLFAPRA</sequence>
<evidence type="ECO:0000313" key="2">
    <source>
        <dbReference type="Proteomes" id="UP001237156"/>
    </source>
</evidence>
<name>A0AAW6RM86_9BURK</name>
<dbReference type="RefSeq" id="WP_102284201.1">
    <property type="nucleotide sequence ID" value="NZ_JARVII010000019.1"/>
</dbReference>
<reference evidence="1 2" key="1">
    <citation type="submission" date="2023-04" db="EMBL/GenBank/DDBJ databases">
        <title>Ottowia paracancer sp. nov., isolated from human stomach.</title>
        <authorList>
            <person name="Song Y."/>
        </authorList>
    </citation>
    <scope>NUCLEOTIDE SEQUENCE [LARGE SCALE GENOMIC DNA]</scope>
    <source>
        <strain evidence="1 2">10c7w1</strain>
    </source>
</reference>
<gene>
    <name evidence="1" type="ORF">QB898_09555</name>
</gene>
<dbReference type="EMBL" id="JARVII010000019">
    <property type="protein sequence ID" value="MDG9699952.1"/>
    <property type="molecule type" value="Genomic_DNA"/>
</dbReference>